<dbReference type="Proteomes" id="UP001596432">
    <property type="component" value="Unassembled WGS sequence"/>
</dbReference>
<dbReference type="RefSeq" id="WP_274322687.1">
    <property type="nucleotide sequence ID" value="NZ_CP118158.1"/>
</dbReference>
<evidence type="ECO:0000313" key="2">
    <source>
        <dbReference type="Proteomes" id="UP001596432"/>
    </source>
</evidence>
<dbReference type="EMBL" id="JBHTAS010000001">
    <property type="protein sequence ID" value="MFC7141606.1"/>
    <property type="molecule type" value="Genomic_DNA"/>
</dbReference>
<sequence>MDRRQALRSLGVAGSLGLAGCSSVLGSSGTVLGRIEVINASFTARTVRLAVERGDETLIDRQVSLGPADAADGSAWTKIQPTWSDTQSQYRIWALHLDEEGERASTSWEYTVTRADYDTYYEDEAEDPGCIGALVKIGDFSEAEYPPIGISPTYVENPCGTADRTR</sequence>
<reference evidence="1 2" key="1">
    <citation type="journal article" date="2019" name="Int. J. Syst. Evol. Microbiol.">
        <title>The Global Catalogue of Microorganisms (GCM) 10K type strain sequencing project: providing services to taxonomists for standard genome sequencing and annotation.</title>
        <authorList>
            <consortium name="The Broad Institute Genomics Platform"/>
            <consortium name="The Broad Institute Genome Sequencing Center for Infectious Disease"/>
            <person name="Wu L."/>
            <person name="Ma J."/>
        </authorList>
    </citation>
    <scope>NUCLEOTIDE SEQUENCE [LARGE SCALE GENOMIC DNA]</scope>
    <source>
        <strain evidence="1 2">XZYJT29</strain>
    </source>
</reference>
<comment type="caution">
    <text evidence="1">The sequence shown here is derived from an EMBL/GenBank/DDBJ whole genome shotgun (WGS) entry which is preliminary data.</text>
</comment>
<dbReference type="PROSITE" id="PS51257">
    <property type="entry name" value="PROKAR_LIPOPROTEIN"/>
    <property type="match status" value="1"/>
</dbReference>
<gene>
    <name evidence="1" type="ORF">ACFQMA_17420</name>
</gene>
<name>A0ABD5Y5N2_9EURY</name>
<keyword evidence="2" id="KW-1185">Reference proteome</keyword>
<protein>
    <submittedName>
        <fullName evidence="1">Uncharacterized protein</fullName>
    </submittedName>
</protein>
<proteinExistence type="predicted"/>
<dbReference type="GeneID" id="78821922"/>
<evidence type="ECO:0000313" key="1">
    <source>
        <dbReference type="EMBL" id="MFC7141606.1"/>
    </source>
</evidence>
<accession>A0ABD5Y5N2</accession>
<dbReference type="AlphaFoldDB" id="A0ABD5Y5N2"/>
<organism evidence="1 2">
    <name type="scientific">Halosimplex aquaticum</name>
    <dbReference type="NCBI Taxonomy" id="3026162"/>
    <lineage>
        <taxon>Archaea</taxon>
        <taxon>Methanobacteriati</taxon>
        <taxon>Methanobacteriota</taxon>
        <taxon>Stenosarchaea group</taxon>
        <taxon>Halobacteria</taxon>
        <taxon>Halobacteriales</taxon>
        <taxon>Haloarculaceae</taxon>
        <taxon>Halosimplex</taxon>
    </lineage>
</organism>